<comment type="caution">
    <text evidence="3">The sequence shown here is derived from an EMBL/GenBank/DDBJ whole genome shotgun (WGS) entry which is preliminary data.</text>
</comment>
<dbReference type="EMBL" id="AAMGIV010000062">
    <property type="protein sequence ID" value="EDH0916611.1"/>
    <property type="molecule type" value="Genomic_DNA"/>
</dbReference>
<name>A0A5M3DNA9_LISMN</name>
<feature type="domain" description="DUF4396" evidence="2">
    <location>
        <begin position="1"/>
        <end position="54"/>
    </location>
</feature>
<reference evidence="3" key="1">
    <citation type="submission" date="2019-10" db="EMBL/GenBank/DDBJ databases">
        <authorList>
            <consortium name="GenomeTrakr: Next Generation Sequencing Network for Food Pathogen Tracability"/>
        </authorList>
    </citation>
    <scope>NUCLEOTIDE SEQUENCE</scope>
    <source>
        <strain evidence="3">FDA00014739</strain>
    </source>
</reference>
<sequence length="57" mass="6737">VGMFGFMIIAHLTIKNNLLEPNKIEYWFIMQIAMLIGFFTSYPINWYLVKKGIKHAM</sequence>
<accession>A0A5M3DNA9</accession>
<feature type="non-terminal residue" evidence="3">
    <location>
        <position position="1"/>
    </location>
</feature>
<dbReference type="Pfam" id="PF14342">
    <property type="entry name" value="DUF4396"/>
    <property type="match status" value="1"/>
</dbReference>
<dbReference type="AlphaFoldDB" id="A0A5M3DNA9"/>
<proteinExistence type="predicted"/>
<organism evidence="3">
    <name type="scientific">Listeria monocytogenes</name>
    <dbReference type="NCBI Taxonomy" id="1639"/>
    <lineage>
        <taxon>Bacteria</taxon>
        <taxon>Bacillati</taxon>
        <taxon>Bacillota</taxon>
        <taxon>Bacilli</taxon>
        <taxon>Bacillales</taxon>
        <taxon>Listeriaceae</taxon>
        <taxon>Listeria</taxon>
    </lineage>
</organism>
<keyword evidence="1" id="KW-1133">Transmembrane helix</keyword>
<protein>
    <submittedName>
        <fullName evidence="3">DUF4396 domain-containing protein</fullName>
    </submittedName>
</protein>
<keyword evidence="1" id="KW-0472">Membrane</keyword>
<gene>
    <name evidence="3" type="ORF">GCV82_15915</name>
</gene>
<keyword evidence="1" id="KW-0812">Transmembrane</keyword>
<evidence type="ECO:0000313" key="3">
    <source>
        <dbReference type="EMBL" id="EDH0916611.1"/>
    </source>
</evidence>
<evidence type="ECO:0000256" key="1">
    <source>
        <dbReference type="SAM" id="Phobius"/>
    </source>
</evidence>
<dbReference type="InterPro" id="IPR025509">
    <property type="entry name" value="DUF4396"/>
</dbReference>
<feature type="transmembrane region" description="Helical" evidence="1">
    <location>
        <begin position="26"/>
        <end position="49"/>
    </location>
</feature>
<evidence type="ECO:0000259" key="2">
    <source>
        <dbReference type="Pfam" id="PF14342"/>
    </source>
</evidence>